<dbReference type="AlphaFoldDB" id="A0A1D2MBF5"/>
<keyword evidence="4" id="KW-1185">Reference proteome</keyword>
<keyword evidence="1" id="KW-0547">Nucleotide-binding</keyword>
<organism evidence="3 4">
    <name type="scientific">Orchesella cincta</name>
    <name type="common">Springtail</name>
    <name type="synonym">Podura cincta</name>
    <dbReference type="NCBI Taxonomy" id="48709"/>
    <lineage>
        <taxon>Eukaryota</taxon>
        <taxon>Metazoa</taxon>
        <taxon>Ecdysozoa</taxon>
        <taxon>Arthropoda</taxon>
        <taxon>Hexapoda</taxon>
        <taxon>Collembola</taxon>
        <taxon>Entomobryomorpha</taxon>
        <taxon>Entomobryoidea</taxon>
        <taxon>Orchesellidae</taxon>
        <taxon>Orchesellinae</taxon>
        <taxon>Orchesella</taxon>
    </lineage>
</organism>
<dbReference type="InterPro" id="IPR002041">
    <property type="entry name" value="Ran_GTPase"/>
</dbReference>
<dbReference type="PANTHER" id="PTHR24071:SF0">
    <property type="entry name" value="GTP-BINDING NUCLEAR PROTEIN RAN"/>
    <property type="match status" value="1"/>
</dbReference>
<dbReference type="OMA" id="MDREWQI"/>
<name>A0A1D2MBF5_ORCCI</name>
<reference evidence="3 4" key="1">
    <citation type="journal article" date="2016" name="Genome Biol. Evol.">
        <title>Gene Family Evolution Reflects Adaptation to Soil Environmental Stressors in the Genome of the Collembolan Orchesella cincta.</title>
        <authorList>
            <person name="Faddeeva-Vakhrusheva A."/>
            <person name="Derks M.F."/>
            <person name="Anvar S.Y."/>
            <person name="Agamennone V."/>
            <person name="Suring W."/>
            <person name="Smit S."/>
            <person name="van Straalen N.M."/>
            <person name="Roelofs D."/>
        </authorList>
    </citation>
    <scope>NUCLEOTIDE SEQUENCE [LARGE SCALE GENOMIC DNA]</scope>
    <source>
        <tissue evidence="3">Mixed pool</tissue>
    </source>
</reference>
<dbReference type="GO" id="GO:0000054">
    <property type="term" value="P:ribosomal subunit export from nucleus"/>
    <property type="evidence" value="ECO:0007669"/>
    <property type="project" value="TreeGrafter"/>
</dbReference>
<dbReference type="STRING" id="48709.A0A1D2MBF5"/>
<dbReference type="Proteomes" id="UP000094527">
    <property type="component" value="Unassembled WGS sequence"/>
</dbReference>
<dbReference type="PANTHER" id="PTHR24071">
    <property type="entry name" value="RAN GTPASE"/>
    <property type="match status" value="1"/>
</dbReference>
<dbReference type="OrthoDB" id="48625at2759"/>
<dbReference type="GO" id="GO:0005737">
    <property type="term" value="C:cytoplasm"/>
    <property type="evidence" value="ECO:0007669"/>
    <property type="project" value="TreeGrafter"/>
</dbReference>
<gene>
    <name evidence="3" type="ORF">Ocin01_16423</name>
</gene>
<evidence type="ECO:0000313" key="4">
    <source>
        <dbReference type="Proteomes" id="UP000094527"/>
    </source>
</evidence>
<sequence>MIFLPRAITTSRNLSCGLPGSYRDPNLEFVAMPALAPPEVQMDPNYIQQIENDLQEAQNVALPDDDDDL</sequence>
<comment type="caution">
    <text evidence="3">The sequence shown here is derived from an EMBL/GenBank/DDBJ whole genome shotgun (WGS) entry which is preliminary data.</text>
</comment>
<dbReference type="GO" id="GO:0005634">
    <property type="term" value="C:nucleus"/>
    <property type="evidence" value="ECO:0007669"/>
    <property type="project" value="TreeGrafter"/>
</dbReference>
<dbReference type="EMBL" id="LJIJ01002079">
    <property type="protein sequence ID" value="ODM90259.1"/>
    <property type="molecule type" value="Genomic_DNA"/>
</dbReference>
<dbReference type="GO" id="GO:0005525">
    <property type="term" value="F:GTP binding"/>
    <property type="evidence" value="ECO:0007669"/>
    <property type="project" value="UniProtKB-KW"/>
</dbReference>
<evidence type="ECO:0000256" key="1">
    <source>
        <dbReference type="ARBA" id="ARBA00022741"/>
    </source>
</evidence>
<accession>A0A1D2MBF5</accession>
<keyword evidence="2" id="KW-0342">GTP-binding</keyword>
<dbReference type="GO" id="GO:0006606">
    <property type="term" value="P:protein import into nucleus"/>
    <property type="evidence" value="ECO:0007669"/>
    <property type="project" value="TreeGrafter"/>
</dbReference>
<protein>
    <submittedName>
        <fullName evidence="3">GTP-binding nuclear protein Ran</fullName>
    </submittedName>
</protein>
<proteinExistence type="predicted"/>
<evidence type="ECO:0000313" key="3">
    <source>
        <dbReference type="EMBL" id="ODM90259.1"/>
    </source>
</evidence>
<dbReference type="GO" id="GO:0003924">
    <property type="term" value="F:GTPase activity"/>
    <property type="evidence" value="ECO:0007669"/>
    <property type="project" value="InterPro"/>
</dbReference>
<evidence type="ECO:0000256" key="2">
    <source>
        <dbReference type="ARBA" id="ARBA00023134"/>
    </source>
</evidence>